<comment type="caution">
    <text evidence="6">The sequence shown here is derived from an EMBL/GenBank/DDBJ whole genome shotgun (WGS) entry which is preliminary data.</text>
</comment>
<dbReference type="Pfam" id="PF11951">
    <property type="entry name" value="Fungal_trans_2"/>
    <property type="match status" value="1"/>
</dbReference>
<evidence type="ECO:0000256" key="2">
    <source>
        <dbReference type="ARBA" id="ARBA00023125"/>
    </source>
</evidence>
<gene>
    <name evidence="6" type="ORF">GOMPHAMPRED_004502</name>
</gene>
<dbReference type="InterPro" id="IPR021858">
    <property type="entry name" value="Fun_TF"/>
</dbReference>
<organism evidence="6 7">
    <name type="scientific">Gomphillus americanus</name>
    <dbReference type="NCBI Taxonomy" id="1940652"/>
    <lineage>
        <taxon>Eukaryota</taxon>
        <taxon>Fungi</taxon>
        <taxon>Dikarya</taxon>
        <taxon>Ascomycota</taxon>
        <taxon>Pezizomycotina</taxon>
        <taxon>Lecanoromycetes</taxon>
        <taxon>OSLEUM clade</taxon>
        <taxon>Ostropomycetidae</taxon>
        <taxon>Ostropales</taxon>
        <taxon>Graphidaceae</taxon>
        <taxon>Gomphilloideae</taxon>
        <taxon>Gomphillus</taxon>
    </lineage>
</organism>
<protein>
    <recommendedName>
        <fullName evidence="8">Zn(2)-C6 fungal-type domain-containing protein</fullName>
    </recommendedName>
</protein>
<keyword evidence="1" id="KW-0805">Transcription regulation</keyword>
<dbReference type="SUPFAM" id="SSF57701">
    <property type="entry name" value="Zn2/Cys6 DNA-binding domain"/>
    <property type="match status" value="1"/>
</dbReference>
<sequence>MAMDPLVGKQSTVASSPPPRKRKRRTTATKAADDCFACQDGHLPCDRRRPYCTPCIDRGKTCSGYKTTLTWGVGVASRGKLRGLSLPVAKQQKTEDTARKKDTPVPRKKSQEKESPIQSFPPHTSHTSFDFVPMEPHPQTPRSMPAHQMDFNWPSRPPSLPTSSIRDESIPIKKNGRGISLQPLSMPSPTDSYTQISTPMTSNTLPHSPFEPFGASPHTSIYDSPSEQPSIQKYFPTPNAWTGAFATYYHTQPSMAYALSPTFTTVSAVPSKPVLDLDGFDAGASVLDSEDIEEINRDSDLSLRALGGLPSIQVGSTKALRELVTYFDHVISPVIVAFDGVNNPYRNHILELATESQALQHAIAALSASNLRIRRDHEQVWNTPRLALIDSTTDGLHDASVRKSSIAHSILRDSLGETGLAMPGQPSQRELYHKGESIKALNVNLRDIAKRDDDSVLATLLILCLYHICDTGVAKFKTQFAGVKRILNLRSKRATNPKSTWLITMFRWFDALAATVNDRQGLFDEEPVQDDSLESGEWALENLAGCDSRLFAIISRLGRLNLLSQGKAVHGLIQSRALPARSLELDGQGWCGPEAGETTSNAPRAQFWAEYASIRQELNDWHFDTTTIPINMLPDESPQQDQKIADLQNISEAFRFAALLYVERLGNPQAPASASNFQALVSSAIRYIDSVKSDVYLLWPLFITGTECMLAEHRDLIRRRCLSIQGDSGFFNNMSTLRILEQVWNDSDQASIGRVETHRDVYSLPNTDSMSGALKWRKRMVRTAMDGEYIVV</sequence>
<evidence type="ECO:0000256" key="1">
    <source>
        <dbReference type="ARBA" id="ARBA00023015"/>
    </source>
</evidence>
<keyword evidence="7" id="KW-1185">Reference proteome</keyword>
<reference evidence="6" key="1">
    <citation type="submission" date="2021-03" db="EMBL/GenBank/DDBJ databases">
        <authorList>
            <person name="Tagirdzhanova G."/>
        </authorList>
    </citation>
    <scope>NUCLEOTIDE SEQUENCE</scope>
</reference>
<dbReference type="PANTHER" id="PTHR31069:SF28">
    <property type="entry name" value="ZN(II)2CYS6 TRANSCRIPTION FACTOR (EUROFUNG)"/>
    <property type="match status" value="1"/>
</dbReference>
<evidence type="ECO:0000256" key="3">
    <source>
        <dbReference type="ARBA" id="ARBA00023163"/>
    </source>
</evidence>
<feature type="region of interest" description="Disordered" evidence="5">
    <location>
        <begin position="84"/>
        <end position="144"/>
    </location>
</feature>
<accession>A0A8H3IU06</accession>
<feature type="compositionally biased region" description="Polar residues" evidence="5">
    <location>
        <begin position="116"/>
        <end position="128"/>
    </location>
</feature>
<keyword evidence="3" id="KW-0804">Transcription</keyword>
<dbReference type="OrthoDB" id="3431704at2759"/>
<dbReference type="AlphaFoldDB" id="A0A8H3IU06"/>
<evidence type="ECO:0000313" key="7">
    <source>
        <dbReference type="Proteomes" id="UP000664169"/>
    </source>
</evidence>
<evidence type="ECO:0000256" key="4">
    <source>
        <dbReference type="ARBA" id="ARBA00023242"/>
    </source>
</evidence>
<proteinExistence type="predicted"/>
<feature type="region of interest" description="Disordered" evidence="5">
    <location>
        <begin position="1"/>
        <end position="31"/>
    </location>
</feature>
<evidence type="ECO:0000256" key="5">
    <source>
        <dbReference type="SAM" id="MobiDB-lite"/>
    </source>
</evidence>
<keyword evidence="4" id="KW-0539">Nucleus</keyword>
<dbReference type="InterPro" id="IPR036864">
    <property type="entry name" value="Zn2-C6_fun-type_DNA-bd_sf"/>
</dbReference>
<dbReference type="InterPro" id="IPR050675">
    <property type="entry name" value="OAF3"/>
</dbReference>
<keyword evidence="2" id="KW-0238">DNA-binding</keyword>
<dbReference type="Proteomes" id="UP000664169">
    <property type="component" value="Unassembled WGS sequence"/>
</dbReference>
<evidence type="ECO:0008006" key="8">
    <source>
        <dbReference type="Google" id="ProtNLM"/>
    </source>
</evidence>
<evidence type="ECO:0000313" key="6">
    <source>
        <dbReference type="EMBL" id="CAF9927815.1"/>
    </source>
</evidence>
<dbReference type="GO" id="GO:0008270">
    <property type="term" value="F:zinc ion binding"/>
    <property type="evidence" value="ECO:0007669"/>
    <property type="project" value="InterPro"/>
</dbReference>
<feature type="compositionally biased region" description="Basic and acidic residues" evidence="5">
    <location>
        <begin position="92"/>
        <end position="115"/>
    </location>
</feature>
<dbReference type="EMBL" id="CAJPDQ010000028">
    <property type="protein sequence ID" value="CAF9927815.1"/>
    <property type="molecule type" value="Genomic_DNA"/>
</dbReference>
<name>A0A8H3IU06_9LECA</name>
<dbReference type="PANTHER" id="PTHR31069">
    <property type="entry name" value="OLEATE-ACTIVATED TRANSCRIPTION FACTOR 1-RELATED"/>
    <property type="match status" value="1"/>
</dbReference>
<dbReference type="GO" id="GO:0000981">
    <property type="term" value="F:DNA-binding transcription factor activity, RNA polymerase II-specific"/>
    <property type="evidence" value="ECO:0007669"/>
    <property type="project" value="InterPro"/>
</dbReference>
<dbReference type="GO" id="GO:0003677">
    <property type="term" value="F:DNA binding"/>
    <property type="evidence" value="ECO:0007669"/>
    <property type="project" value="UniProtKB-KW"/>
</dbReference>